<organism evidence="1 2">
    <name type="scientific">Paenibacillus alvei</name>
    <name type="common">Bacillus alvei</name>
    <dbReference type="NCBI Taxonomy" id="44250"/>
    <lineage>
        <taxon>Bacteria</taxon>
        <taxon>Bacillati</taxon>
        <taxon>Bacillota</taxon>
        <taxon>Bacilli</taxon>
        <taxon>Bacillales</taxon>
        <taxon>Paenibacillaceae</taxon>
        <taxon>Paenibacillus</taxon>
    </lineage>
</organism>
<evidence type="ECO:0000313" key="2">
    <source>
        <dbReference type="Proteomes" id="UP001527181"/>
    </source>
</evidence>
<name>A0ABT4H7P8_PAEAL</name>
<dbReference type="EMBL" id="JAMDNP010000145">
    <property type="protein sequence ID" value="MCY9764989.1"/>
    <property type="molecule type" value="Genomic_DNA"/>
</dbReference>
<gene>
    <name evidence="1" type="ORF">M5X12_31315</name>
</gene>
<keyword evidence="2" id="KW-1185">Reference proteome</keyword>
<proteinExistence type="predicted"/>
<evidence type="ECO:0000313" key="1">
    <source>
        <dbReference type="EMBL" id="MCY9764989.1"/>
    </source>
</evidence>
<evidence type="ECO:0008006" key="3">
    <source>
        <dbReference type="Google" id="ProtNLM"/>
    </source>
</evidence>
<dbReference type="Proteomes" id="UP001527181">
    <property type="component" value="Unassembled WGS sequence"/>
</dbReference>
<dbReference type="RefSeq" id="WP_268595032.1">
    <property type="nucleotide sequence ID" value="NZ_JAMDLX010000341.1"/>
</dbReference>
<reference evidence="1 2" key="1">
    <citation type="submission" date="2022-05" db="EMBL/GenBank/DDBJ databases">
        <title>Genome Sequencing of Bee-Associated Microbes.</title>
        <authorList>
            <person name="Dunlap C."/>
        </authorList>
    </citation>
    <scope>NUCLEOTIDE SEQUENCE [LARGE SCALE GENOMIC DNA]</scope>
    <source>
        <strain evidence="1 2">NRRL B-04010</strain>
    </source>
</reference>
<comment type="caution">
    <text evidence="1">The sequence shown here is derived from an EMBL/GenBank/DDBJ whole genome shotgun (WGS) entry which is preliminary data.</text>
</comment>
<accession>A0ABT4H7P8</accession>
<sequence>MNEPQQREVECVDCKKDFRINIKIRPLNTDNDIEVTYFDCPHCLREYISCYTDSSIRRLRGKVQKAHAKIGNAKYDQAAASKMLGKLKKKLGADMDNLRAQVEAGN</sequence>
<protein>
    <recommendedName>
        <fullName evidence="3">Transglycosylase</fullName>
    </recommendedName>
</protein>